<proteinExistence type="predicted"/>
<evidence type="ECO:0000313" key="2">
    <source>
        <dbReference type="EMBL" id="AMO65640.1"/>
    </source>
</evidence>
<name>A0A140IL55_NPVLD</name>
<organismHost>
    <name type="scientific">Lepidoptera</name>
    <name type="common">moths &amp; butterflies</name>
    <dbReference type="NCBI Taxonomy" id="7088"/>
</organismHost>
<sequence length="79" mass="8719">MTIPFKLSRPTRKPPPEGMISSGLNPIDPGRRVKSYASAELKFGNDLIGLNSIDPCRRVKSYASAELEFGHDLIGFELD</sequence>
<feature type="region of interest" description="Disordered" evidence="1">
    <location>
        <begin position="1"/>
        <end position="25"/>
    </location>
</feature>
<reference evidence="2" key="1">
    <citation type="journal article" date="2015" name="Dokl. Biochem. Biophys.">
        <title>The enhancin gene: One of the genetic determinants of population variation in baculoviral virulence.</title>
        <authorList>
            <person name="Martemyanov V.V."/>
            <person name="Kabilov M.R."/>
            <person name="Tupikin A.E."/>
            <person name="Baturina O.A."/>
            <person name="Belousova I.A."/>
            <person name="Podgwaite J.D."/>
            <person name="Ilynykh A.V."/>
            <person name="Vlassov V.V."/>
        </authorList>
    </citation>
    <scope>NUCLEOTIDE SEQUENCE</scope>
    <source>
        <strain evidence="2">LdMNPV-45/0</strain>
    </source>
</reference>
<organism evidence="2">
    <name type="scientific">Lymantria dispar multicapsid nuclear polyhedrosis virus</name>
    <name type="common">LdMNPV</name>
    <dbReference type="NCBI Taxonomy" id="10449"/>
    <lineage>
        <taxon>Viruses</taxon>
        <taxon>Viruses incertae sedis</taxon>
        <taxon>Naldaviricetes</taxon>
        <taxon>Lefavirales</taxon>
        <taxon>Baculoviridae</taxon>
        <taxon>Alphabaculovirus</taxon>
        <taxon>Alphabaculovirus lydisparis</taxon>
    </lineage>
</organism>
<reference evidence="2" key="2">
    <citation type="submission" date="2016-03" db="EMBL/GenBank/DDBJ databases">
        <authorList>
            <person name="Ploux O."/>
        </authorList>
    </citation>
    <scope>NUCLEOTIDE SEQUENCE</scope>
    <source>
        <strain evidence="2">LdMNPV-45/0</strain>
    </source>
</reference>
<accession>A0A140IL55</accession>
<evidence type="ECO:0000256" key="1">
    <source>
        <dbReference type="SAM" id="MobiDB-lite"/>
    </source>
</evidence>
<protein>
    <submittedName>
        <fullName evidence="2">Orf-144 protein</fullName>
    </submittedName>
</protein>
<dbReference type="EMBL" id="KU862282">
    <property type="protein sequence ID" value="AMO65640.1"/>
    <property type="molecule type" value="Genomic_DNA"/>
</dbReference>